<dbReference type="Pfam" id="PF00076">
    <property type="entry name" value="RRM_1"/>
    <property type="match status" value="1"/>
</dbReference>
<dbReference type="Pfam" id="PF04059">
    <property type="entry name" value="RRM_2"/>
    <property type="match status" value="1"/>
</dbReference>
<feature type="region of interest" description="Disordered" evidence="5">
    <location>
        <begin position="622"/>
        <end position="678"/>
    </location>
</feature>
<gene>
    <name evidence="7" type="ORF">K2173_002618</name>
</gene>
<dbReference type="PROSITE" id="PS50102">
    <property type="entry name" value="RRM"/>
    <property type="match status" value="2"/>
</dbReference>
<evidence type="ECO:0000256" key="4">
    <source>
        <dbReference type="PROSITE-ProRule" id="PRU00176"/>
    </source>
</evidence>
<dbReference type="CDD" id="cd12530">
    <property type="entry name" value="RRM3_EAR1_like"/>
    <property type="match status" value="1"/>
</dbReference>
<evidence type="ECO:0000259" key="6">
    <source>
        <dbReference type="PROSITE" id="PS50102"/>
    </source>
</evidence>
<dbReference type="InterPro" id="IPR012677">
    <property type="entry name" value="Nucleotide-bd_a/b_plait_sf"/>
</dbReference>
<feature type="compositionally biased region" description="Polar residues" evidence="5">
    <location>
        <begin position="354"/>
        <end position="375"/>
    </location>
</feature>
<dbReference type="EMBL" id="JAIWQS010000007">
    <property type="protein sequence ID" value="KAJ8758839.1"/>
    <property type="molecule type" value="Genomic_DNA"/>
</dbReference>
<evidence type="ECO:0000256" key="2">
    <source>
        <dbReference type="ARBA" id="ARBA00022884"/>
    </source>
</evidence>
<dbReference type="InterPro" id="IPR000504">
    <property type="entry name" value="RRM_dom"/>
</dbReference>
<evidence type="ECO:0000256" key="5">
    <source>
        <dbReference type="SAM" id="MobiDB-lite"/>
    </source>
</evidence>
<feature type="domain" description="RRM" evidence="6">
    <location>
        <begin position="97"/>
        <end position="171"/>
    </location>
</feature>
<protein>
    <recommendedName>
        <fullName evidence="6">RRM domain-containing protein</fullName>
    </recommendedName>
</protein>
<dbReference type="InterPro" id="IPR034458">
    <property type="entry name" value="EAR1-like_RRM3"/>
</dbReference>
<feature type="compositionally biased region" description="Basic and acidic residues" evidence="5">
    <location>
        <begin position="402"/>
        <end position="411"/>
    </location>
</feature>
<name>A0AAV8SXJ0_9ROSI</name>
<feature type="compositionally biased region" description="Basic and acidic residues" evidence="5">
    <location>
        <begin position="622"/>
        <end position="649"/>
    </location>
</feature>
<dbReference type="SUPFAM" id="SSF54928">
    <property type="entry name" value="RNA-binding domain, RBD"/>
    <property type="match status" value="2"/>
</dbReference>
<sequence>MGETGVIRVPGSYLDPQAREFRPSCNNNDVSISSAHQIYFFGPPPQHVYYQPYAGEPLPYEGGAVGLYPSYSLPAVPPPPYVNTVPPLPPSSVAPTRTLLLSSVPRDVSETAIRRELEVFGEVRGVQMEKVCDGAVTVHFYDLRHAERALKEIREQHMQEQSRVRNGFSAWVQIEGFDGRSMVAPPPTAARGLIAGCAVWPQFIIPACNAVPDGHNQGTIVVFNLDPNVSSSSLKELFKAYGAVKELRETPLKKQQRFVEFYDVRDAAKALREMNGKEIHGKQVVIEFSRPGGYGRKFFNATAKSFCANDNAIINSINSSHKKTSKYITQHPPQPSPLSGRFSVHSPFKIPSRSLMTQSQFSTSKKASNSRNVSPKESVDEKGSIDASMDCLSLSGVVGDDSPEKITDGASKRSVRKSLNNSSTGNTKPQQPRNRPWKGKQSRKLDSRFLINEDVQVESSRSDSRTTLMIKNIPNKYSQKLLLNMLDNHCIHCNEQIGDGDDQLLSSYDFVYLPIDFNNKCNVGYGFVNMTSPQAAWRLYKAFHHQHWEVFNSRKICEVTYARVQGLEALKEHFKNSKFPCEMDHYLPVVFEPPRDGRIMSEPLPIVGHKQQHMIILDHPMKCTPDRNEMDGGDILKNDDDHQEEERNLNRGRNGGDATDDDDKLDRSNSGDRMVSGS</sequence>
<feature type="domain" description="RRM" evidence="6">
    <location>
        <begin position="218"/>
        <end position="291"/>
    </location>
</feature>
<evidence type="ECO:0000256" key="1">
    <source>
        <dbReference type="ARBA" id="ARBA00022737"/>
    </source>
</evidence>
<reference evidence="7 8" key="1">
    <citation type="submission" date="2021-09" db="EMBL/GenBank/DDBJ databases">
        <title>Genomic insights and catalytic innovation underlie evolution of tropane alkaloids biosynthesis.</title>
        <authorList>
            <person name="Wang Y.-J."/>
            <person name="Tian T."/>
            <person name="Huang J.-P."/>
            <person name="Huang S.-X."/>
        </authorList>
    </citation>
    <scope>NUCLEOTIDE SEQUENCE [LARGE SCALE GENOMIC DNA]</scope>
    <source>
        <strain evidence="7">KIB-2018</strain>
        <tissue evidence="7">Leaf</tissue>
    </source>
</reference>
<feature type="compositionally biased region" description="Polar residues" evidence="5">
    <location>
        <begin position="417"/>
        <end position="433"/>
    </location>
</feature>
<dbReference type="InterPro" id="IPR035979">
    <property type="entry name" value="RBD_domain_sf"/>
</dbReference>
<dbReference type="InterPro" id="IPR007201">
    <property type="entry name" value="Mei2-like_Rrm_C"/>
</dbReference>
<dbReference type="SMART" id="SM00360">
    <property type="entry name" value="RRM"/>
    <property type="match status" value="2"/>
</dbReference>
<keyword evidence="1" id="KW-0677">Repeat</keyword>
<comment type="caution">
    <text evidence="7">The sequence shown here is derived from an EMBL/GenBank/DDBJ whole genome shotgun (WGS) entry which is preliminary data.</text>
</comment>
<dbReference type="FunFam" id="3.30.70.330:FF:001402">
    <property type="entry name" value="Terminal EAR1-like 1"/>
    <property type="match status" value="1"/>
</dbReference>
<organism evidence="7 8">
    <name type="scientific">Erythroxylum novogranatense</name>
    <dbReference type="NCBI Taxonomy" id="1862640"/>
    <lineage>
        <taxon>Eukaryota</taxon>
        <taxon>Viridiplantae</taxon>
        <taxon>Streptophyta</taxon>
        <taxon>Embryophyta</taxon>
        <taxon>Tracheophyta</taxon>
        <taxon>Spermatophyta</taxon>
        <taxon>Magnoliopsida</taxon>
        <taxon>eudicotyledons</taxon>
        <taxon>Gunneridae</taxon>
        <taxon>Pentapetalae</taxon>
        <taxon>rosids</taxon>
        <taxon>fabids</taxon>
        <taxon>Malpighiales</taxon>
        <taxon>Erythroxylaceae</taxon>
        <taxon>Erythroxylum</taxon>
    </lineage>
</organism>
<accession>A0AAV8SXJ0</accession>
<keyword evidence="8" id="KW-1185">Reference proteome</keyword>
<keyword evidence="2 4" id="KW-0694">RNA-binding</keyword>
<evidence type="ECO:0000256" key="3">
    <source>
        <dbReference type="ARBA" id="ARBA00023254"/>
    </source>
</evidence>
<feature type="region of interest" description="Disordered" evidence="5">
    <location>
        <begin position="324"/>
        <end position="443"/>
    </location>
</feature>
<dbReference type="AlphaFoldDB" id="A0AAV8SXJ0"/>
<evidence type="ECO:0000313" key="8">
    <source>
        <dbReference type="Proteomes" id="UP001159364"/>
    </source>
</evidence>
<dbReference type="Gene3D" id="3.30.70.330">
    <property type="match status" value="3"/>
</dbReference>
<proteinExistence type="predicted"/>
<dbReference type="FunFam" id="3.30.70.330:FF:000101">
    <property type="entry name" value="Protein MEI2-like 1"/>
    <property type="match status" value="1"/>
</dbReference>
<dbReference type="GO" id="GO:0003723">
    <property type="term" value="F:RNA binding"/>
    <property type="evidence" value="ECO:0007669"/>
    <property type="project" value="UniProtKB-UniRule"/>
</dbReference>
<keyword evidence="3" id="KW-0469">Meiosis</keyword>
<dbReference type="Proteomes" id="UP001159364">
    <property type="component" value="Linkage Group LG07"/>
</dbReference>
<evidence type="ECO:0000313" key="7">
    <source>
        <dbReference type="EMBL" id="KAJ8758839.1"/>
    </source>
</evidence>
<dbReference type="GO" id="GO:0051321">
    <property type="term" value="P:meiotic cell cycle"/>
    <property type="evidence" value="ECO:0007669"/>
    <property type="project" value="UniProtKB-KW"/>
</dbReference>
<dbReference type="PANTHER" id="PTHR23189">
    <property type="entry name" value="RNA RECOGNITION MOTIF-CONTAINING"/>
    <property type="match status" value="1"/>
</dbReference>